<gene>
    <name evidence="1" type="ORF">E3N88_04053</name>
</gene>
<proteinExistence type="predicted"/>
<reference evidence="1 2" key="1">
    <citation type="submission" date="2019-05" db="EMBL/GenBank/DDBJ databases">
        <title>Mikania micrantha, genome provides insights into the molecular mechanism of rapid growth.</title>
        <authorList>
            <person name="Liu B."/>
        </authorList>
    </citation>
    <scope>NUCLEOTIDE SEQUENCE [LARGE SCALE GENOMIC DNA]</scope>
    <source>
        <strain evidence="1">NLD-2019</strain>
        <tissue evidence="1">Leaf</tissue>
    </source>
</reference>
<comment type="caution">
    <text evidence="1">The sequence shown here is derived from an EMBL/GenBank/DDBJ whole genome shotgun (WGS) entry which is preliminary data.</text>
</comment>
<keyword evidence="2" id="KW-1185">Reference proteome</keyword>
<dbReference type="AlphaFoldDB" id="A0A5N6PTB1"/>
<organism evidence="1 2">
    <name type="scientific">Mikania micrantha</name>
    <name type="common">bitter vine</name>
    <dbReference type="NCBI Taxonomy" id="192012"/>
    <lineage>
        <taxon>Eukaryota</taxon>
        <taxon>Viridiplantae</taxon>
        <taxon>Streptophyta</taxon>
        <taxon>Embryophyta</taxon>
        <taxon>Tracheophyta</taxon>
        <taxon>Spermatophyta</taxon>
        <taxon>Magnoliopsida</taxon>
        <taxon>eudicotyledons</taxon>
        <taxon>Gunneridae</taxon>
        <taxon>Pentapetalae</taxon>
        <taxon>asterids</taxon>
        <taxon>campanulids</taxon>
        <taxon>Asterales</taxon>
        <taxon>Asteraceae</taxon>
        <taxon>Asteroideae</taxon>
        <taxon>Heliantheae alliance</taxon>
        <taxon>Eupatorieae</taxon>
        <taxon>Mikania</taxon>
    </lineage>
</organism>
<name>A0A5N6PTB1_9ASTR</name>
<dbReference type="EMBL" id="SZYD01000002">
    <property type="protein sequence ID" value="KAD7116785.1"/>
    <property type="molecule type" value="Genomic_DNA"/>
</dbReference>
<evidence type="ECO:0000313" key="2">
    <source>
        <dbReference type="Proteomes" id="UP000326396"/>
    </source>
</evidence>
<evidence type="ECO:0000313" key="1">
    <source>
        <dbReference type="EMBL" id="KAD7116785.1"/>
    </source>
</evidence>
<protein>
    <submittedName>
        <fullName evidence="1">Uncharacterized protein</fullName>
    </submittedName>
</protein>
<sequence>MQTLCLEYGCRVWLQSGNMSQQEPAGSWWEELNSRGLDLLMLILVSFLFLLNASLCHFEMSVWLGGVNWFGTAYKTVRSWALFDDYTSTLNLIASMDEHLDRGCGVLEVWVWSAYDTGWVRLGAQNSKLDEGNMDNMRNLSDLYQLWSSSCGFHKWMPITRGFWVFLLLVFRAKHFFYADFALGTTFDCNFLGFVYPAEILEVWLVMEMHLVNLICLDQLFHGARVGLSRELWGCLIPREDPSPMLAIRGAVACWCELRMSLPGLIERLGGLQDWRTEDKEIGGQGPATLTLGDTRVAYNIQVWLHEVLHSPSHGLFGNLLGQS</sequence>
<dbReference type="Proteomes" id="UP000326396">
    <property type="component" value="Linkage Group LG10"/>
</dbReference>
<accession>A0A5N6PTB1</accession>